<accession>A0A915E3W2</accession>
<dbReference type="SMART" id="SM00614">
    <property type="entry name" value="ZnF_BED"/>
    <property type="match status" value="1"/>
</dbReference>
<protein>
    <submittedName>
        <fullName evidence="11">BED-type domain-containing protein</fullName>
    </submittedName>
</protein>
<dbReference type="GO" id="GO:0008270">
    <property type="term" value="F:zinc ion binding"/>
    <property type="evidence" value="ECO:0007669"/>
    <property type="project" value="UniProtKB-KW"/>
</dbReference>
<dbReference type="GO" id="GO:0005634">
    <property type="term" value="C:nucleus"/>
    <property type="evidence" value="ECO:0007669"/>
    <property type="project" value="UniProtKB-SubCell"/>
</dbReference>
<dbReference type="WBParaSite" id="jg25551">
    <property type="protein sequence ID" value="jg25551"/>
    <property type="gene ID" value="jg25551"/>
</dbReference>
<dbReference type="SUPFAM" id="SSF140996">
    <property type="entry name" value="Hermes dimerisation domain"/>
    <property type="match status" value="1"/>
</dbReference>
<evidence type="ECO:0000259" key="9">
    <source>
        <dbReference type="PROSITE" id="PS50808"/>
    </source>
</evidence>
<dbReference type="Pfam" id="PF02892">
    <property type="entry name" value="zf-BED"/>
    <property type="match status" value="1"/>
</dbReference>
<evidence type="ECO:0000256" key="7">
    <source>
        <dbReference type="ARBA" id="ARBA00023242"/>
    </source>
</evidence>
<dbReference type="PROSITE" id="PS50808">
    <property type="entry name" value="ZF_BED"/>
    <property type="match status" value="1"/>
</dbReference>
<reference evidence="11" key="1">
    <citation type="submission" date="2022-11" db="UniProtKB">
        <authorList>
            <consortium name="WormBaseParasite"/>
        </authorList>
    </citation>
    <scope>IDENTIFICATION</scope>
</reference>
<keyword evidence="4" id="KW-0862">Zinc</keyword>
<dbReference type="Proteomes" id="UP000887574">
    <property type="component" value="Unplaced"/>
</dbReference>
<evidence type="ECO:0000313" key="11">
    <source>
        <dbReference type="WBParaSite" id="jg25551"/>
    </source>
</evidence>
<comment type="subcellular location">
    <subcellularLocation>
        <location evidence="1">Nucleus</location>
    </subcellularLocation>
</comment>
<keyword evidence="10" id="KW-1185">Reference proteome</keyword>
<evidence type="ECO:0000256" key="3">
    <source>
        <dbReference type="ARBA" id="ARBA00022771"/>
    </source>
</evidence>
<keyword evidence="3 8" id="KW-0863">Zinc-finger</keyword>
<dbReference type="InterPro" id="IPR036236">
    <property type="entry name" value="Znf_C2H2_sf"/>
</dbReference>
<dbReference type="GO" id="GO:0009791">
    <property type="term" value="P:post-embryonic development"/>
    <property type="evidence" value="ECO:0007669"/>
    <property type="project" value="UniProtKB-ARBA"/>
</dbReference>
<proteinExistence type="predicted"/>
<dbReference type="PANTHER" id="PTHR46481:SF10">
    <property type="entry name" value="ZINC FINGER BED DOMAIN-CONTAINING PROTEIN 39"/>
    <property type="match status" value="1"/>
</dbReference>
<dbReference type="SUPFAM" id="SSF53098">
    <property type="entry name" value="Ribonuclease H-like"/>
    <property type="match status" value="1"/>
</dbReference>
<dbReference type="InterPro" id="IPR003656">
    <property type="entry name" value="Znf_BED"/>
</dbReference>
<dbReference type="AlphaFoldDB" id="A0A915E3W2"/>
<keyword evidence="5" id="KW-0805">Transcription regulation</keyword>
<evidence type="ECO:0000256" key="4">
    <source>
        <dbReference type="ARBA" id="ARBA00022833"/>
    </source>
</evidence>
<name>A0A915E3W2_9BILA</name>
<evidence type="ECO:0000256" key="2">
    <source>
        <dbReference type="ARBA" id="ARBA00022723"/>
    </source>
</evidence>
<sequence>MKRKQEDETSWWFYFDLVHNKAKAKCKNCGKVLDRDERFSTSGMKYHLKQYHPALYSKKLEAVNCKRQKEEQQKKSVVDPKEFFKPRISDAPKSANQPDIQKALGLWDKQGSSTLKIDRLIMEMICVDLMPMSTVEKSGFRRLLNFTVPKYNIKSRWFFTESELPKLFNDCFLRIKSDLQKASSISFTTDAWASKDQSHSLLALSCHYIDENYQPRFAILGASPIAGRHTGDNFCQLLLDVLNQFTIASDKVHLFLRDAAASMKRTTKLMNVTSFDCFAHKLQLSVKDGLDKIDGFKSISEKCKKIVKRIRKSDISRDEFKSLQEMCELPKRLLQKDVEIRWNSTYKMFSSFVQNRQAVSLLSQQADVYPAFDAIEWSIMESIIDMLKPVYLSTMELQNRRTTIASVIPMYQTVLFKLRQPRTNSLFLTASRNAIISGLESRMIGWGDNKYLVLSTLLDPRYKMKFFPKENYDRYRNWLEIEAESNAVLSCGKTNISHVPPKSVPQGDYASMMNEFMESQKEANDVCIADLPPSSDLKMKARMTNCSVNIQVNPSWEAHNVPLTALKGGYYRFNAFVVCFPVEYQKTALLIDHIKALGQIAAQEYSLKVKSTLFQRSNGVQSLIDTMFDSSPGSKLISIYVGTDRLDLENYNINIFSLTTSVHVLNCSSVIIWGTFNLSLDDILEYLHYYPLNEAGTPRKLSWMYGPHGDGFVQRLISAIFQSLTPEKYTFKLSLCGLRDHLPPLHNSKMLNEKRELLEIQNTKGTFTEINILRMPS</sequence>
<evidence type="ECO:0000313" key="10">
    <source>
        <dbReference type="Proteomes" id="UP000887574"/>
    </source>
</evidence>
<dbReference type="GO" id="GO:0003677">
    <property type="term" value="F:DNA binding"/>
    <property type="evidence" value="ECO:0007669"/>
    <property type="project" value="InterPro"/>
</dbReference>
<dbReference type="SUPFAM" id="SSF57667">
    <property type="entry name" value="beta-beta-alpha zinc fingers"/>
    <property type="match status" value="1"/>
</dbReference>
<evidence type="ECO:0000256" key="6">
    <source>
        <dbReference type="ARBA" id="ARBA00023163"/>
    </source>
</evidence>
<keyword evidence="7" id="KW-0539">Nucleus</keyword>
<evidence type="ECO:0000256" key="5">
    <source>
        <dbReference type="ARBA" id="ARBA00023015"/>
    </source>
</evidence>
<organism evidence="10 11">
    <name type="scientific">Ditylenchus dipsaci</name>
    <dbReference type="NCBI Taxonomy" id="166011"/>
    <lineage>
        <taxon>Eukaryota</taxon>
        <taxon>Metazoa</taxon>
        <taxon>Ecdysozoa</taxon>
        <taxon>Nematoda</taxon>
        <taxon>Chromadorea</taxon>
        <taxon>Rhabditida</taxon>
        <taxon>Tylenchina</taxon>
        <taxon>Tylenchomorpha</taxon>
        <taxon>Sphaerularioidea</taxon>
        <taxon>Anguinidae</taxon>
        <taxon>Anguininae</taxon>
        <taxon>Ditylenchus</taxon>
    </lineage>
</organism>
<feature type="domain" description="BED-type" evidence="9">
    <location>
        <begin position="6"/>
        <end position="59"/>
    </location>
</feature>
<dbReference type="PANTHER" id="PTHR46481">
    <property type="entry name" value="ZINC FINGER BED DOMAIN-CONTAINING PROTEIN 4"/>
    <property type="match status" value="1"/>
</dbReference>
<keyword evidence="6" id="KW-0804">Transcription</keyword>
<evidence type="ECO:0000256" key="8">
    <source>
        <dbReference type="PROSITE-ProRule" id="PRU00027"/>
    </source>
</evidence>
<keyword evidence="2" id="KW-0479">Metal-binding</keyword>
<evidence type="ECO:0000256" key="1">
    <source>
        <dbReference type="ARBA" id="ARBA00004123"/>
    </source>
</evidence>
<dbReference type="InterPro" id="IPR012337">
    <property type="entry name" value="RNaseH-like_sf"/>
</dbReference>
<dbReference type="InterPro" id="IPR052035">
    <property type="entry name" value="ZnF_BED_domain_contain"/>
</dbReference>